<dbReference type="AlphaFoldDB" id="A0A1J5PVE9"/>
<comment type="caution">
    <text evidence="1">The sequence shown here is derived from an EMBL/GenBank/DDBJ whole genome shotgun (WGS) entry which is preliminary data.</text>
</comment>
<reference evidence="1" key="1">
    <citation type="submission" date="2016-10" db="EMBL/GenBank/DDBJ databases">
        <title>Sequence of Gallionella enrichment culture.</title>
        <authorList>
            <person name="Poehlein A."/>
            <person name="Muehling M."/>
            <person name="Daniel R."/>
        </authorList>
    </citation>
    <scope>NUCLEOTIDE SEQUENCE</scope>
</reference>
<organism evidence="1">
    <name type="scientific">mine drainage metagenome</name>
    <dbReference type="NCBI Taxonomy" id="410659"/>
    <lineage>
        <taxon>unclassified sequences</taxon>
        <taxon>metagenomes</taxon>
        <taxon>ecological metagenomes</taxon>
    </lineage>
</organism>
<name>A0A1J5PVE9_9ZZZZ</name>
<accession>A0A1J5PVE9</accession>
<protein>
    <submittedName>
        <fullName evidence="1">Uncharacterized protein</fullName>
    </submittedName>
</protein>
<gene>
    <name evidence="1" type="ORF">GALL_466370</name>
</gene>
<dbReference type="EMBL" id="MLJW01003580">
    <property type="protein sequence ID" value="OIQ71743.1"/>
    <property type="molecule type" value="Genomic_DNA"/>
</dbReference>
<proteinExistence type="predicted"/>
<sequence length="250" mass="27579">MIMSKSYTLYIDAFTPETIPMARLALYMQNLAALLGNETAVHFDKTKPGSTQLAAKVDHEYVPRVETHLAKVRSGEGPGDAMKAQTEIDRLLAEDNATGFIYEGEDQSAQIITFPGVTRPKPVSYGPFNQEGTLDGVLISIGGADQTAHIQLQNGDVKYTGIETDRETARRLAKNMYEPVRIIGTGRWLREADGTWILKKFRMANFVVLRTDSLVDAVGELRQIEGGEWAELDDPISALKALREGTNGLH</sequence>
<evidence type="ECO:0000313" key="1">
    <source>
        <dbReference type="EMBL" id="OIQ71743.1"/>
    </source>
</evidence>